<reference evidence="2" key="1">
    <citation type="journal article" date="2020" name="Microb. Genom.">
        <title>Genetic diversity of clinical and environmental Mucorales isolates obtained from an investigation of mucormycosis cases among solid organ transplant recipients.</title>
        <authorList>
            <person name="Nguyen M.H."/>
            <person name="Kaul D."/>
            <person name="Muto C."/>
            <person name="Cheng S.J."/>
            <person name="Richter R.A."/>
            <person name="Bruno V.M."/>
            <person name="Liu G."/>
            <person name="Beyhan S."/>
            <person name="Sundermann A.J."/>
            <person name="Mounaud S."/>
            <person name="Pasculle A.W."/>
            <person name="Nierman W.C."/>
            <person name="Driscoll E."/>
            <person name="Cumbie R."/>
            <person name="Clancy C.J."/>
            <person name="Dupont C.L."/>
        </authorList>
    </citation>
    <scope>NUCLEOTIDE SEQUENCE</scope>
    <source>
        <strain evidence="2">GL11</strain>
    </source>
</reference>
<dbReference type="OrthoDB" id="2271095at2759"/>
<keyword evidence="3" id="KW-1185">Reference proteome</keyword>
<feature type="compositionally biased region" description="Basic and acidic residues" evidence="1">
    <location>
        <begin position="501"/>
        <end position="531"/>
    </location>
</feature>
<feature type="compositionally biased region" description="Basic and acidic residues" evidence="1">
    <location>
        <begin position="438"/>
        <end position="471"/>
    </location>
</feature>
<evidence type="ECO:0000256" key="1">
    <source>
        <dbReference type="SAM" id="MobiDB-lite"/>
    </source>
</evidence>
<name>A0A9P6X122_RHIOR</name>
<evidence type="ECO:0000313" key="2">
    <source>
        <dbReference type="EMBL" id="KAG1302664.1"/>
    </source>
</evidence>
<protein>
    <submittedName>
        <fullName evidence="2">Uncharacterized protein</fullName>
    </submittedName>
</protein>
<accession>A0A9P6X122</accession>
<evidence type="ECO:0000313" key="3">
    <source>
        <dbReference type="Proteomes" id="UP000716291"/>
    </source>
</evidence>
<organism evidence="2 3">
    <name type="scientific">Rhizopus oryzae</name>
    <name type="common">Mucormycosis agent</name>
    <name type="synonym">Rhizopus arrhizus var. delemar</name>
    <dbReference type="NCBI Taxonomy" id="64495"/>
    <lineage>
        <taxon>Eukaryota</taxon>
        <taxon>Fungi</taxon>
        <taxon>Fungi incertae sedis</taxon>
        <taxon>Mucoromycota</taxon>
        <taxon>Mucoromycotina</taxon>
        <taxon>Mucoromycetes</taxon>
        <taxon>Mucorales</taxon>
        <taxon>Mucorineae</taxon>
        <taxon>Rhizopodaceae</taxon>
        <taxon>Rhizopus</taxon>
    </lineage>
</organism>
<feature type="compositionally biased region" description="Basic and acidic residues" evidence="1">
    <location>
        <begin position="540"/>
        <end position="556"/>
    </location>
</feature>
<dbReference type="Proteomes" id="UP000716291">
    <property type="component" value="Unassembled WGS sequence"/>
</dbReference>
<feature type="compositionally biased region" description="Low complexity" evidence="1">
    <location>
        <begin position="284"/>
        <end position="314"/>
    </location>
</feature>
<gene>
    <name evidence="2" type="ORF">G6F64_010736</name>
</gene>
<comment type="caution">
    <text evidence="2">The sequence shown here is derived from an EMBL/GenBank/DDBJ whole genome shotgun (WGS) entry which is preliminary data.</text>
</comment>
<feature type="compositionally biased region" description="Polar residues" evidence="1">
    <location>
        <begin position="570"/>
        <end position="580"/>
    </location>
</feature>
<feature type="region of interest" description="Disordered" evidence="1">
    <location>
        <begin position="256"/>
        <end position="580"/>
    </location>
</feature>
<dbReference type="AlphaFoldDB" id="A0A9P6X122"/>
<feature type="compositionally biased region" description="Basic and acidic residues" evidence="1">
    <location>
        <begin position="390"/>
        <end position="422"/>
    </location>
</feature>
<sequence>MNAEPSGFLRKKRNFTAKFLDSEITTLKTKVREAYSILAKKEEGYIPDERELKIIEEKDINDRMIKKLESMKESVYTFKAGMYFTEESFFSVLHLFYLVRLAQQGYFSVISHKYPALEPLAVRYICDKLVTSSLYTDKIADKEIKSARRKEISEIIELLRKGADVPVGPGFKTTYKYIAKIIQDLIKQTLLQHGNYEVKPQDMSATPPQVWIMMPYTSMIDNSCLYPFSIPSMTPGGFMGPVPFTTKTESAPLINQENVPEESQPIPDETVSDTAGPDANMPGTNDTDTTTPDTSAPVVTTSTQEQTSLTTSIESESELKENKAPKFGRRKPITTKLQQSSGGMFKKSSSNSSKKHAFNFDDNDVFADADTKPVNPTSDSPGVLDSKNIQSDKDNEEQLVKSDKSNEDTVQDTPKDVPLKEDSIEESSVEKTPANGDVVKEDKSNGTVKEDIVNKSANEDVKTDTWDEKEPSATSQDDAWKKGNWEEASDQQPILEANKTWAEDMPDKNEDVGTLKQDVNDKGWPKDERGSNKWKRNKRDSRYTKKDQAKKQERSPELNTKNISGEEKANSSWQSFKTGN</sequence>
<dbReference type="EMBL" id="JAANQT010002327">
    <property type="protein sequence ID" value="KAG1302664.1"/>
    <property type="molecule type" value="Genomic_DNA"/>
</dbReference>
<proteinExistence type="predicted"/>
<feature type="compositionally biased region" description="Low complexity" evidence="1">
    <location>
        <begin position="340"/>
        <end position="352"/>
    </location>
</feature>